<reference evidence="1" key="1">
    <citation type="submission" date="2022-07" db="EMBL/GenBank/DDBJ databases">
        <title>Tahibacter sp., a new gammaproteobacterium isolated from the silt sample collected at pig farm.</title>
        <authorList>
            <person name="Chen H."/>
        </authorList>
    </citation>
    <scope>NUCLEOTIDE SEQUENCE</scope>
    <source>
        <strain evidence="1">P2K</strain>
    </source>
</reference>
<name>A0ABT1QMQ2_9GAMM</name>
<sequence length="55" mass="6220">MILTPCIGVCSLDAHGYCEGCHRTGAEIAAWRGLSDAERQRFMLEVLPQRERERS</sequence>
<dbReference type="PANTHER" id="PTHR35175">
    <property type="entry name" value="DUF1289 DOMAIN-CONTAINING PROTEIN"/>
    <property type="match status" value="1"/>
</dbReference>
<dbReference type="EMBL" id="JANFQO010000003">
    <property type="protein sequence ID" value="MCQ4163799.1"/>
    <property type="molecule type" value="Genomic_DNA"/>
</dbReference>
<dbReference type="PANTHER" id="PTHR35175:SF2">
    <property type="entry name" value="DUF1289 DOMAIN-CONTAINING PROTEIN"/>
    <property type="match status" value="1"/>
</dbReference>
<organism evidence="1 2">
    <name type="scientific">Tahibacter harae</name>
    <dbReference type="NCBI Taxonomy" id="2963937"/>
    <lineage>
        <taxon>Bacteria</taxon>
        <taxon>Pseudomonadati</taxon>
        <taxon>Pseudomonadota</taxon>
        <taxon>Gammaproteobacteria</taxon>
        <taxon>Lysobacterales</taxon>
        <taxon>Rhodanobacteraceae</taxon>
        <taxon>Tahibacter</taxon>
    </lineage>
</organism>
<gene>
    <name evidence="1" type="ORF">NM961_03655</name>
</gene>
<evidence type="ECO:0000313" key="2">
    <source>
        <dbReference type="Proteomes" id="UP001165498"/>
    </source>
</evidence>
<keyword evidence="2" id="KW-1185">Reference proteome</keyword>
<accession>A0ABT1QMQ2</accession>
<evidence type="ECO:0000313" key="1">
    <source>
        <dbReference type="EMBL" id="MCQ4163799.1"/>
    </source>
</evidence>
<dbReference type="Pfam" id="PF06945">
    <property type="entry name" value="DUF1289"/>
    <property type="match status" value="1"/>
</dbReference>
<proteinExistence type="predicted"/>
<dbReference type="Proteomes" id="UP001165498">
    <property type="component" value="Unassembled WGS sequence"/>
</dbReference>
<protein>
    <submittedName>
        <fullName evidence="1">DUF1289 domain-containing protein</fullName>
    </submittedName>
</protein>
<comment type="caution">
    <text evidence="1">The sequence shown here is derived from an EMBL/GenBank/DDBJ whole genome shotgun (WGS) entry which is preliminary data.</text>
</comment>
<dbReference type="InterPro" id="IPR010710">
    <property type="entry name" value="DUF1289"/>
</dbReference>